<proteinExistence type="predicted"/>
<feature type="coiled-coil region" evidence="1">
    <location>
        <begin position="187"/>
        <end position="214"/>
    </location>
</feature>
<dbReference type="InterPro" id="IPR035260">
    <property type="entry name" value="Fin1"/>
</dbReference>
<comment type="caution">
    <text evidence="3">The sequence shown here is derived from an EMBL/GenBank/DDBJ whole genome shotgun (WGS) entry which is preliminary data.</text>
</comment>
<name>A0A0A8LB59_9SACH</name>
<evidence type="ECO:0000256" key="1">
    <source>
        <dbReference type="SAM" id="Coils"/>
    </source>
</evidence>
<feature type="compositionally biased region" description="Basic and acidic residues" evidence="2">
    <location>
        <begin position="155"/>
        <end position="172"/>
    </location>
</feature>
<dbReference type="AlphaFoldDB" id="A0A0A8LB59"/>
<gene>
    <name evidence="3" type="ORF">KLDO_g4489B</name>
</gene>
<dbReference type="OrthoDB" id="4052026at2759"/>
<keyword evidence="1" id="KW-0175">Coiled coil</keyword>
<feature type="region of interest" description="Disordered" evidence="2">
    <location>
        <begin position="139"/>
        <end position="172"/>
    </location>
</feature>
<feature type="region of interest" description="Disordered" evidence="2">
    <location>
        <begin position="1"/>
        <end position="98"/>
    </location>
</feature>
<evidence type="ECO:0000313" key="4">
    <source>
        <dbReference type="Proteomes" id="UP000031516"/>
    </source>
</evidence>
<protein>
    <submittedName>
        <fullName evidence="3">WGS project CCBQ000000000 data, contig 00058</fullName>
    </submittedName>
</protein>
<evidence type="ECO:0000313" key="3">
    <source>
        <dbReference type="EMBL" id="CDO96282.1"/>
    </source>
</evidence>
<reference evidence="3 4" key="1">
    <citation type="submission" date="2014-03" db="EMBL/GenBank/DDBJ databases">
        <title>The genome of Kluyveromyces dobzhanskii.</title>
        <authorList>
            <person name="Nystedt B."/>
            <person name="Astrom S."/>
        </authorList>
    </citation>
    <scope>NUCLEOTIDE SEQUENCE [LARGE SCALE GENOMIC DNA]</scope>
    <source>
        <strain evidence="3 4">CBS 2104</strain>
    </source>
</reference>
<organism evidence="3 4">
    <name type="scientific">Kluyveromyces dobzhanskii CBS 2104</name>
    <dbReference type="NCBI Taxonomy" id="1427455"/>
    <lineage>
        <taxon>Eukaryota</taxon>
        <taxon>Fungi</taxon>
        <taxon>Dikarya</taxon>
        <taxon>Ascomycota</taxon>
        <taxon>Saccharomycotina</taxon>
        <taxon>Saccharomycetes</taxon>
        <taxon>Saccharomycetales</taxon>
        <taxon>Saccharomycetaceae</taxon>
        <taxon>Kluyveromyces</taxon>
    </lineage>
</organism>
<sequence>MDPPPETIPQRISDDASPPSSSTGDIFKRLSVSPSRNRKLLEKPATRLSPQQRVHTPKRLSSPDILRPTMSLDIYERQRSGPPKINEITFPNSPTKASNALRNLPVIGGDGSLSRIRNRFKVNNTSPVKMNLMEKLSKDETVANGVKSKANSSKPSKEFRIEKSDRQTRSKSVKFELPEDRVISIELNEMKKTNAELLNRIEELELRIAKLEEKLP</sequence>
<evidence type="ECO:0000256" key="2">
    <source>
        <dbReference type="SAM" id="MobiDB-lite"/>
    </source>
</evidence>
<dbReference type="EMBL" id="CCBQ010000047">
    <property type="protein sequence ID" value="CDO96282.1"/>
    <property type="molecule type" value="Genomic_DNA"/>
</dbReference>
<feature type="compositionally biased region" description="Polar residues" evidence="2">
    <location>
        <begin position="89"/>
        <end position="98"/>
    </location>
</feature>
<dbReference type="Proteomes" id="UP000031516">
    <property type="component" value="Unassembled WGS sequence"/>
</dbReference>
<accession>A0A0A8LB59</accession>
<dbReference type="Pfam" id="PF17300">
    <property type="entry name" value="FIN1"/>
    <property type="match status" value="1"/>
</dbReference>
<keyword evidence="4" id="KW-1185">Reference proteome</keyword>